<dbReference type="PROSITE" id="PS01202">
    <property type="entry name" value="MAP_2"/>
    <property type="match status" value="1"/>
</dbReference>
<protein>
    <recommendedName>
        <fullName evidence="9">Methionine aminopeptidase</fullName>
        <ecNumber evidence="9">3.4.11.18</ecNumber>
    </recommendedName>
</protein>
<comment type="catalytic activity">
    <reaction evidence="1 9">
        <text>Release of N-terminal amino acids, preferentially methionine, from peptides and arylamides.</text>
        <dbReference type="EC" id="3.4.11.18"/>
    </reaction>
</comment>
<dbReference type="CDD" id="cd01088">
    <property type="entry name" value="MetAP2"/>
    <property type="match status" value="1"/>
</dbReference>
<dbReference type="GO" id="GO:0006508">
    <property type="term" value="P:proteolysis"/>
    <property type="evidence" value="ECO:0007669"/>
    <property type="project" value="UniProtKB-KW"/>
</dbReference>
<keyword evidence="5 9" id="KW-0645">Protease</keyword>
<comment type="caution">
    <text evidence="12">The sequence shown here is derived from an EMBL/GenBank/DDBJ whole genome shotgun (WGS) entry which is preliminary data.</text>
</comment>
<organism evidence="12 13">
    <name type="scientific">Clarias magur</name>
    <name type="common">Asian catfish</name>
    <name type="synonym">Macropteronotus magur</name>
    <dbReference type="NCBI Taxonomy" id="1594786"/>
    <lineage>
        <taxon>Eukaryota</taxon>
        <taxon>Metazoa</taxon>
        <taxon>Chordata</taxon>
        <taxon>Craniata</taxon>
        <taxon>Vertebrata</taxon>
        <taxon>Euteleostomi</taxon>
        <taxon>Actinopterygii</taxon>
        <taxon>Neopterygii</taxon>
        <taxon>Teleostei</taxon>
        <taxon>Ostariophysi</taxon>
        <taxon>Siluriformes</taxon>
        <taxon>Clariidae</taxon>
        <taxon>Clarias</taxon>
    </lineage>
</organism>
<comment type="cofactor">
    <cofactor evidence="3">
        <name>Fe(2+)</name>
        <dbReference type="ChEBI" id="CHEBI:29033"/>
    </cofactor>
</comment>
<feature type="compositionally biased region" description="Acidic residues" evidence="10">
    <location>
        <begin position="285"/>
        <end position="298"/>
    </location>
</feature>
<evidence type="ECO:0000256" key="6">
    <source>
        <dbReference type="ARBA" id="ARBA00022723"/>
    </source>
</evidence>
<dbReference type="NCBIfam" id="TIGR00501">
    <property type="entry name" value="met_pdase_II"/>
    <property type="match status" value="1"/>
</dbReference>
<dbReference type="PANTHER" id="PTHR45777">
    <property type="entry name" value="METHIONINE AMINOPEPTIDASE 2"/>
    <property type="match status" value="1"/>
</dbReference>
<dbReference type="GO" id="GO:0070006">
    <property type="term" value="F:metalloaminopeptidase activity"/>
    <property type="evidence" value="ECO:0007669"/>
    <property type="project" value="InterPro"/>
</dbReference>
<feature type="compositionally biased region" description="Basic residues" evidence="10">
    <location>
        <begin position="302"/>
        <end position="312"/>
    </location>
</feature>
<reference evidence="12" key="1">
    <citation type="submission" date="2020-07" db="EMBL/GenBank/DDBJ databases">
        <title>Clarias magur genome sequencing, assembly and annotation.</title>
        <authorList>
            <person name="Kushwaha B."/>
            <person name="Kumar R."/>
            <person name="Das P."/>
            <person name="Joshi C.G."/>
            <person name="Kumar D."/>
            <person name="Nagpure N.S."/>
            <person name="Pandey M."/>
            <person name="Agarwal S."/>
            <person name="Srivastava S."/>
            <person name="Singh M."/>
            <person name="Sahoo L."/>
            <person name="Jayasankar P."/>
            <person name="Meher P.K."/>
            <person name="Koringa P.G."/>
            <person name="Iquebal M.A."/>
            <person name="Das S.P."/>
            <person name="Bit A."/>
            <person name="Patnaik S."/>
            <person name="Patel N."/>
            <person name="Shah T.M."/>
            <person name="Hinsu A."/>
            <person name="Jena J.K."/>
        </authorList>
    </citation>
    <scope>NUCLEOTIDE SEQUENCE</scope>
    <source>
        <strain evidence="12">CIFAMagur01</strain>
        <tissue evidence="12">Testis</tissue>
    </source>
</reference>
<evidence type="ECO:0000256" key="7">
    <source>
        <dbReference type="ARBA" id="ARBA00022801"/>
    </source>
</evidence>
<feature type="repeat" description="RCC1" evidence="8">
    <location>
        <begin position="145"/>
        <end position="230"/>
    </location>
</feature>
<dbReference type="InterPro" id="IPR002468">
    <property type="entry name" value="Pept_M24A_MAP2"/>
</dbReference>
<evidence type="ECO:0000256" key="5">
    <source>
        <dbReference type="ARBA" id="ARBA00022670"/>
    </source>
</evidence>
<dbReference type="PRINTS" id="PR00599">
    <property type="entry name" value="MAPEPTIDASE"/>
</dbReference>
<keyword evidence="6 9" id="KW-0479">Metal-binding</keyword>
<dbReference type="InterPro" id="IPR000994">
    <property type="entry name" value="Pept_M24"/>
</dbReference>
<evidence type="ECO:0000256" key="1">
    <source>
        <dbReference type="ARBA" id="ARBA00000294"/>
    </source>
</evidence>
<dbReference type="PROSITE" id="PS50012">
    <property type="entry name" value="RCC1_3"/>
    <property type="match status" value="3"/>
</dbReference>
<evidence type="ECO:0000256" key="2">
    <source>
        <dbReference type="ARBA" id="ARBA00001936"/>
    </source>
</evidence>
<feature type="region of interest" description="Disordered" evidence="10">
    <location>
        <begin position="278"/>
        <end position="321"/>
    </location>
</feature>
<comment type="similarity">
    <text evidence="9">Belongs to the peptidase M24A family.</text>
</comment>
<gene>
    <name evidence="12" type="ORF">DAT39_016901</name>
</gene>
<dbReference type="Gene3D" id="3.90.230.10">
    <property type="entry name" value="Creatinase/methionine aminopeptidase superfamily"/>
    <property type="match status" value="1"/>
</dbReference>
<dbReference type="SUPFAM" id="SSF55920">
    <property type="entry name" value="Creatinase/aminopeptidase"/>
    <property type="match status" value="1"/>
</dbReference>
<dbReference type="Proteomes" id="UP000727407">
    <property type="component" value="Unassembled WGS sequence"/>
</dbReference>
<dbReference type="GO" id="GO:0046872">
    <property type="term" value="F:metal ion binding"/>
    <property type="evidence" value="ECO:0007669"/>
    <property type="project" value="UniProtKB-KW"/>
</dbReference>
<dbReference type="AlphaFoldDB" id="A0A8J4U9E5"/>
<dbReference type="Pfam" id="PF00557">
    <property type="entry name" value="Peptidase_M24"/>
    <property type="match status" value="1"/>
</dbReference>
<dbReference type="InterPro" id="IPR018349">
    <property type="entry name" value="Pept_M24A_MAP2_BS"/>
</dbReference>
<evidence type="ECO:0000256" key="9">
    <source>
        <dbReference type="RuleBase" id="RU003653"/>
    </source>
</evidence>
<feature type="domain" description="Peptidase M24" evidence="11">
    <location>
        <begin position="372"/>
        <end position="568"/>
    </location>
</feature>
<dbReference type="GO" id="GO:0004239">
    <property type="term" value="F:initiator methionyl aminopeptidase activity"/>
    <property type="evidence" value="ECO:0007669"/>
    <property type="project" value="UniProtKB-EC"/>
</dbReference>
<proteinExistence type="inferred from homology"/>
<evidence type="ECO:0000256" key="4">
    <source>
        <dbReference type="ARBA" id="ARBA00022438"/>
    </source>
</evidence>
<comment type="function">
    <text evidence="9">Cotranslationally removes the N-terminal methionine from nascent proteins. The N-terminal methionine is often cleaved when the second residue in the primary sequence is small and uncharged (Met-Ala-, Cys, Gly, Pro, Ser, Thr, or Val).</text>
</comment>
<dbReference type="InterPro" id="IPR036005">
    <property type="entry name" value="Creatinase/aminopeptidase-like"/>
</dbReference>
<evidence type="ECO:0000256" key="8">
    <source>
        <dbReference type="PROSITE-ProRule" id="PRU00235"/>
    </source>
</evidence>
<name>A0A8J4U9E5_CLAMG</name>
<sequence length="597" mass="65056">MNWFGFGFNGFGQIDPQRHDEQKDIRVLSPVALGSFCACVQTLSRTGNALALPLVPGGYVASKPPFFRPLSLHLQAASLALGTEHAVLLTVSGTVYTWGHGSHGQLGQGTLVSGDEPQAVEALWGVPMKSVAAGGWHSACISAGGDLYVWGWNESGQIGLPSKGLREGSRRKEESIGETDKVKGNIKKNEGTTDVFISIQAFPALVDVSETSEINKVSCGSRHTAAITSTGDLYTWGWGLYGQLGHGSRCSSDEPKIVQFFTGVANGEGHAEIKVIKELKQQPLDEQEKEEDGNDDGDESGKKKKKKKKKGGRVQTDPPSIPICELYPSGVFPKGQECDYPLVQDGREAAWRMSSEEKRVLNQASEEIWNDFRQAAEAHRQVRGYVMSWIKPGMTMIDICQKLEDCSRKLIKENGLNAGLAFPTGCSLNNCAAHYTPNAGDTTVLQYDDVCKIDFGTHINGRIIDCAFTVTFNPKYDKLLEAVKDATNTGIKCAGIDVRLCDIGEAIQEVMESYEVELDGKTYQVKPIRNLNGHSIGQYRIHAGKTVPIVKGGEATKMEEGEVYAIETFGSTGKGMVHDDMECSHYMKNFEVGHVPI</sequence>
<dbReference type="OrthoDB" id="7848262at2759"/>
<dbReference type="EC" id="3.4.11.18" evidence="9"/>
<evidence type="ECO:0000256" key="10">
    <source>
        <dbReference type="SAM" id="MobiDB-lite"/>
    </source>
</evidence>
<dbReference type="FunFam" id="3.90.230.10:FF:000003">
    <property type="entry name" value="Methionine aminopeptidase 2"/>
    <property type="match status" value="1"/>
</dbReference>
<dbReference type="InterPro" id="IPR001714">
    <property type="entry name" value="Pept_M24_MAP"/>
</dbReference>
<dbReference type="PROSITE" id="PS00626">
    <property type="entry name" value="RCC1_2"/>
    <property type="match status" value="2"/>
</dbReference>
<accession>A0A8J4U9E5</accession>
<comment type="cofactor">
    <cofactor evidence="9">
        <name>Co(2+)</name>
        <dbReference type="ChEBI" id="CHEBI:48828"/>
    </cofactor>
    <cofactor evidence="9">
        <name>Zn(2+)</name>
        <dbReference type="ChEBI" id="CHEBI:29105"/>
    </cofactor>
    <cofactor evidence="9">
        <name>Mn(2+)</name>
        <dbReference type="ChEBI" id="CHEBI:29035"/>
    </cofactor>
    <cofactor evidence="9">
        <name>Fe(2+)</name>
        <dbReference type="ChEBI" id="CHEBI:29033"/>
    </cofactor>
    <text evidence="9">Binds 2 divalent metal cations per subunit. Has a high-affinity and a low affinity metal-binding site. The true nature of the physiological cofactor is under debate. The enzyme is active with cobalt, zinc, manganese or divalent iron ions.</text>
</comment>
<dbReference type="PANTHER" id="PTHR45777:SF2">
    <property type="entry name" value="METHIONINE AMINOPEPTIDASE 2"/>
    <property type="match status" value="1"/>
</dbReference>
<dbReference type="Pfam" id="PF13540">
    <property type="entry name" value="RCC1_2"/>
    <property type="match status" value="1"/>
</dbReference>
<dbReference type="InterPro" id="IPR009091">
    <property type="entry name" value="RCC1/BLIP-II"/>
</dbReference>
<evidence type="ECO:0000313" key="12">
    <source>
        <dbReference type="EMBL" id="KAF5893394.1"/>
    </source>
</evidence>
<feature type="non-terminal residue" evidence="12">
    <location>
        <position position="1"/>
    </location>
</feature>
<keyword evidence="4 9" id="KW-0031">Aminopeptidase</keyword>
<keyword evidence="7" id="KW-0378">Hydrolase</keyword>
<evidence type="ECO:0000256" key="3">
    <source>
        <dbReference type="ARBA" id="ARBA00001954"/>
    </source>
</evidence>
<feature type="repeat" description="RCC1" evidence="8">
    <location>
        <begin position="93"/>
        <end position="144"/>
    </location>
</feature>
<comment type="cofactor">
    <cofactor evidence="2">
        <name>Mn(2+)</name>
        <dbReference type="ChEBI" id="CHEBI:29035"/>
    </cofactor>
</comment>
<evidence type="ECO:0000259" key="11">
    <source>
        <dbReference type="Pfam" id="PF00557"/>
    </source>
</evidence>
<evidence type="ECO:0000313" key="13">
    <source>
        <dbReference type="Proteomes" id="UP000727407"/>
    </source>
</evidence>
<dbReference type="EMBL" id="QNUK01000438">
    <property type="protein sequence ID" value="KAF5893394.1"/>
    <property type="molecule type" value="Genomic_DNA"/>
</dbReference>
<dbReference type="Pfam" id="PF00415">
    <property type="entry name" value="RCC1"/>
    <property type="match status" value="1"/>
</dbReference>
<dbReference type="Gene3D" id="2.130.10.30">
    <property type="entry name" value="Regulator of chromosome condensation 1/beta-lactamase-inhibitor protein II"/>
    <property type="match status" value="1"/>
</dbReference>
<dbReference type="InterPro" id="IPR050247">
    <property type="entry name" value="Met_Aminopeptidase_Type2"/>
</dbReference>
<dbReference type="SUPFAM" id="SSF50985">
    <property type="entry name" value="RCC1/BLIP-II"/>
    <property type="match status" value="1"/>
</dbReference>
<keyword evidence="13" id="KW-1185">Reference proteome</keyword>
<dbReference type="InterPro" id="IPR000408">
    <property type="entry name" value="Reg_chr_condens"/>
</dbReference>
<feature type="repeat" description="RCC1" evidence="8">
    <location>
        <begin position="231"/>
        <end position="277"/>
    </location>
</feature>
<dbReference type="GO" id="GO:0005737">
    <property type="term" value="C:cytoplasm"/>
    <property type="evidence" value="ECO:0007669"/>
    <property type="project" value="TreeGrafter"/>
</dbReference>